<evidence type="ECO:0000313" key="2">
    <source>
        <dbReference type="Proteomes" id="UP000466442"/>
    </source>
</evidence>
<name>A0A8S9XL54_APOLU</name>
<evidence type="ECO:0000313" key="1">
    <source>
        <dbReference type="EMBL" id="KAF6209349.1"/>
    </source>
</evidence>
<reference evidence="1" key="1">
    <citation type="journal article" date="2021" name="Mol. Ecol. Resour.">
        <title>Apolygus lucorum genome provides insights into omnivorousness and mesophyll feeding.</title>
        <authorList>
            <person name="Liu Y."/>
            <person name="Liu H."/>
            <person name="Wang H."/>
            <person name="Huang T."/>
            <person name="Liu B."/>
            <person name="Yang B."/>
            <person name="Yin L."/>
            <person name="Li B."/>
            <person name="Zhang Y."/>
            <person name="Zhang S."/>
            <person name="Jiang F."/>
            <person name="Zhang X."/>
            <person name="Ren Y."/>
            <person name="Wang B."/>
            <person name="Wang S."/>
            <person name="Lu Y."/>
            <person name="Wu K."/>
            <person name="Fan W."/>
            <person name="Wang G."/>
        </authorList>
    </citation>
    <scope>NUCLEOTIDE SEQUENCE</scope>
    <source>
        <strain evidence="1">12Hb</strain>
    </source>
</reference>
<dbReference type="AlphaFoldDB" id="A0A8S9XL54"/>
<accession>A0A8S9XL54</accession>
<protein>
    <submittedName>
        <fullName evidence="1">Uncharacterized protein</fullName>
    </submittedName>
</protein>
<proteinExistence type="predicted"/>
<gene>
    <name evidence="1" type="ORF">GE061_015096</name>
</gene>
<keyword evidence="2" id="KW-1185">Reference proteome</keyword>
<dbReference type="EMBL" id="WIXP02000006">
    <property type="protein sequence ID" value="KAF6209349.1"/>
    <property type="molecule type" value="Genomic_DNA"/>
</dbReference>
<sequence>MLKFSVCSEFSPCADVNSRFPVCSTEFNLDDSRSPKNQQMLVAFSKRAWVQSCPITGDMSGKCIESGAERKYHVLHLRCLYPFQPGSYFPKQTLRFCAKGISRGKNVGNTVVLLPWKMRS</sequence>
<comment type="caution">
    <text evidence="1">The sequence shown here is derived from an EMBL/GenBank/DDBJ whole genome shotgun (WGS) entry which is preliminary data.</text>
</comment>
<organism evidence="1 2">
    <name type="scientific">Apolygus lucorum</name>
    <name type="common">Small green plant bug</name>
    <name type="synonym">Lygocoris lucorum</name>
    <dbReference type="NCBI Taxonomy" id="248454"/>
    <lineage>
        <taxon>Eukaryota</taxon>
        <taxon>Metazoa</taxon>
        <taxon>Ecdysozoa</taxon>
        <taxon>Arthropoda</taxon>
        <taxon>Hexapoda</taxon>
        <taxon>Insecta</taxon>
        <taxon>Pterygota</taxon>
        <taxon>Neoptera</taxon>
        <taxon>Paraneoptera</taxon>
        <taxon>Hemiptera</taxon>
        <taxon>Heteroptera</taxon>
        <taxon>Panheteroptera</taxon>
        <taxon>Cimicomorpha</taxon>
        <taxon>Miridae</taxon>
        <taxon>Mirini</taxon>
        <taxon>Apolygus</taxon>
    </lineage>
</organism>
<dbReference type="Proteomes" id="UP000466442">
    <property type="component" value="Unassembled WGS sequence"/>
</dbReference>